<dbReference type="RefSeq" id="WP_061680992.1">
    <property type="nucleotide sequence ID" value="NZ_LRAD01000004.1"/>
</dbReference>
<evidence type="ECO:0000313" key="2">
    <source>
        <dbReference type="EMBL" id="KXZ61838.1"/>
    </source>
</evidence>
<dbReference type="InterPro" id="IPR045572">
    <property type="entry name" value="RE_endonuc_C"/>
</dbReference>
<dbReference type="Proteomes" id="UP000075357">
    <property type="component" value="Unassembled WGS sequence"/>
</dbReference>
<evidence type="ECO:0000313" key="3">
    <source>
        <dbReference type="Proteomes" id="UP000075357"/>
    </source>
</evidence>
<dbReference type="STRING" id="36807.Mlaev_00045"/>
<dbReference type="REBASE" id="167567">
    <property type="entry name" value="Mla39ORF45P"/>
</dbReference>
<gene>
    <name evidence="2" type="ORF">Mlaev_00045</name>
</gene>
<comment type="caution">
    <text evidence="2">The sequence shown here is derived from an EMBL/GenBank/DDBJ whole genome shotgun (WGS) entry which is preliminary data.</text>
</comment>
<sequence length="587" mass="66328">MLSLFFIDKVERYRSYEDGVPVRGPYAEIFEQEYRSLAKHPAYQSLHHVVDATHAASDAHDGYFSIDRTGGWVDTTQGGQGADAERGYNLIMKEKERLLSFDTPLRFIFSHSALREGWDNPNIFQICTLRDVRGEVARRQTIGRGLRLAVNQQGERVRDEQVNILTVIANEPYEAFARGLQTEIEEDAGIKFGVVEPTSFVGVMWDPSALEPSFLGVEGSQHVWDFLVAAAQISEDGAVLANLRAELEAGQIELPAEFGLAADQIAQVLRRTLQRVSVGNADEARPVPLRDEVFLSDDFAALWQRVNTKTVYRLDFDNDQLIADCTRQLRHAPAVQPRRMRWAKATIELAPSGVLATSQNKRATVVIDDPDRGLPDLLTEVQDRTQLTRRSIAKILIDSHRLDDFKRDPERFIALAAEVINRAKRLAVVEGIRYQRRQLDERFAQDLLRTNELRGYERDLVLDAKRSVYADVLVDSQVERRFAKELEADESVNAFVKLPRWFRVPTPLGPYNPDWAIVSQDEAGERLYFVVETKGTLLLSDIRNSEAAKIHCGLAHFRSLSSDGEPISYRVATELDNVLTTTESAAH</sequence>
<dbReference type="EMBL" id="LRAD01000004">
    <property type="protein sequence ID" value="KXZ61838.1"/>
    <property type="molecule type" value="Genomic_DNA"/>
</dbReference>
<evidence type="ECO:0000259" key="1">
    <source>
        <dbReference type="Pfam" id="PF19778"/>
    </source>
</evidence>
<reference evidence="2 3" key="1">
    <citation type="submission" date="2016-01" db="EMBL/GenBank/DDBJ databases">
        <title>Draft genome sequences of Microbacterium laevaniformans LCDC 91-0039 and the type strain of Microbacterium hominis LCDC 84-209.</title>
        <authorList>
            <person name="Bernier A.-M."/>
            <person name="Bernard K."/>
        </authorList>
    </citation>
    <scope>NUCLEOTIDE SEQUENCE [LARGE SCALE GENOMIC DNA]</scope>
    <source>
        <strain evidence="2 3">LCDC 91-0039</strain>
    </source>
</reference>
<dbReference type="InterPro" id="IPR027417">
    <property type="entry name" value="P-loop_NTPase"/>
</dbReference>
<dbReference type="Gene3D" id="3.40.50.300">
    <property type="entry name" value="P-loop containing nucleotide triphosphate hydrolases"/>
    <property type="match status" value="1"/>
</dbReference>
<name>A0A150HJ28_9MICO</name>
<proteinExistence type="predicted"/>
<dbReference type="PATRIC" id="fig|36807.3.peg.46"/>
<dbReference type="AlphaFoldDB" id="A0A150HJ28"/>
<feature type="domain" description="Type III restriction enzyme C-terminal endonuclease" evidence="1">
    <location>
        <begin position="466"/>
        <end position="573"/>
    </location>
</feature>
<organism evidence="2 3">
    <name type="scientific">Microbacterium laevaniformans</name>
    <dbReference type="NCBI Taxonomy" id="36807"/>
    <lineage>
        <taxon>Bacteria</taxon>
        <taxon>Bacillati</taxon>
        <taxon>Actinomycetota</taxon>
        <taxon>Actinomycetes</taxon>
        <taxon>Micrococcales</taxon>
        <taxon>Microbacteriaceae</taxon>
        <taxon>Microbacterium</taxon>
    </lineage>
</organism>
<dbReference type="GO" id="GO:0015668">
    <property type="term" value="F:type III site-specific deoxyribonuclease activity"/>
    <property type="evidence" value="ECO:0007669"/>
    <property type="project" value="InterPro"/>
</dbReference>
<accession>A0A150HJ28</accession>
<dbReference type="Pfam" id="PF19778">
    <property type="entry name" value="RE_endonuc"/>
    <property type="match status" value="1"/>
</dbReference>
<protein>
    <recommendedName>
        <fullName evidence="1">Type III restriction enzyme C-terminal endonuclease domain-containing protein</fullName>
    </recommendedName>
</protein>
<keyword evidence="3" id="KW-1185">Reference proteome</keyword>